<dbReference type="AlphaFoldDB" id="A0A7W5E1D7"/>
<accession>A0A7W5E1D7</accession>
<dbReference type="Proteomes" id="UP000536179">
    <property type="component" value="Unassembled WGS sequence"/>
</dbReference>
<organism evidence="1 2">
    <name type="scientific">Aporhodopirellula rubra</name>
    <dbReference type="NCBI Taxonomy" id="980271"/>
    <lineage>
        <taxon>Bacteria</taxon>
        <taxon>Pseudomonadati</taxon>
        <taxon>Planctomycetota</taxon>
        <taxon>Planctomycetia</taxon>
        <taxon>Pirellulales</taxon>
        <taxon>Pirellulaceae</taxon>
        <taxon>Aporhodopirellula</taxon>
    </lineage>
</organism>
<proteinExistence type="predicted"/>
<reference evidence="1 2" key="1">
    <citation type="submission" date="2020-08" db="EMBL/GenBank/DDBJ databases">
        <title>Genomic Encyclopedia of Type Strains, Phase III (KMG-III): the genomes of soil and plant-associated and newly described type strains.</title>
        <authorList>
            <person name="Whitman W."/>
        </authorList>
    </citation>
    <scope>NUCLEOTIDE SEQUENCE [LARGE SCALE GENOMIC DNA]</scope>
    <source>
        <strain evidence="1 2">CECT 8075</strain>
    </source>
</reference>
<comment type="caution">
    <text evidence="1">The sequence shown here is derived from an EMBL/GenBank/DDBJ whole genome shotgun (WGS) entry which is preliminary data.</text>
</comment>
<gene>
    <name evidence="1" type="ORF">FHS27_003725</name>
</gene>
<dbReference type="EMBL" id="JACHXU010000012">
    <property type="protein sequence ID" value="MBB3207898.1"/>
    <property type="molecule type" value="Genomic_DNA"/>
</dbReference>
<evidence type="ECO:0000313" key="1">
    <source>
        <dbReference type="EMBL" id="MBB3207898.1"/>
    </source>
</evidence>
<keyword evidence="2" id="KW-1185">Reference proteome</keyword>
<dbReference type="RefSeq" id="WP_184306155.1">
    <property type="nucleotide sequence ID" value="NZ_JACHXU010000012.1"/>
</dbReference>
<sequence length="47" mass="5414">MLFQVLPNEKTQLEYEKHAVWMHFVDPGCPIETDQRGVVQNGSIPKC</sequence>
<name>A0A7W5E1D7_9BACT</name>
<protein>
    <submittedName>
        <fullName evidence="1">Uncharacterized protein</fullName>
    </submittedName>
</protein>
<evidence type="ECO:0000313" key="2">
    <source>
        <dbReference type="Proteomes" id="UP000536179"/>
    </source>
</evidence>